<evidence type="ECO:0000256" key="4">
    <source>
        <dbReference type="ARBA" id="ARBA00023163"/>
    </source>
</evidence>
<dbReference type="Gene3D" id="4.10.280.10">
    <property type="entry name" value="Helix-loop-helix DNA-binding domain"/>
    <property type="match status" value="1"/>
</dbReference>
<dbReference type="PANTHER" id="PTHR16223:SF215">
    <property type="entry name" value="OS02G0564700 PROTEIN"/>
    <property type="match status" value="1"/>
</dbReference>
<dbReference type="AlphaFoldDB" id="A0AAJ6V156"/>
<feature type="region of interest" description="Disordered" evidence="6">
    <location>
        <begin position="286"/>
        <end position="305"/>
    </location>
</feature>
<evidence type="ECO:0000313" key="9">
    <source>
        <dbReference type="RefSeq" id="XP_011039907.1"/>
    </source>
</evidence>
<name>A0AAJ6V156_POPEU</name>
<keyword evidence="3" id="KW-0238">DNA-binding</keyword>
<dbReference type="GO" id="GO:0005634">
    <property type="term" value="C:nucleus"/>
    <property type="evidence" value="ECO:0007669"/>
    <property type="project" value="UniProtKB-SubCell"/>
</dbReference>
<dbReference type="PANTHER" id="PTHR16223">
    <property type="entry name" value="TRANSCRIPTION FACTOR BHLH83-RELATED"/>
    <property type="match status" value="1"/>
</dbReference>
<dbReference type="FunFam" id="4.10.280.10:FF:000017">
    <property type="entry name" value="Transcription factor bHLH66"/>
    <property type="match status" value="1"/>
</dbReference>
<sequence>MMDEYLNHLISSSSLVDGDVKETSSWVCSEPNQPNSFLPTSLELYQDDKKNSPVSMISSNQSVESLATQDTSSVVLGSESDYAVDKVLISEQAQLQNDCQNCSGTPSPDGMARGNLKFGNTGLQCNGILPTLSSLNYPNQLSIVGDLTSYISFSEATNAGCNGREQSEYLRSLKNLQNFSSIPQLWPSQSYEGVSSLPPLMGQDRIEGSGLRGGNLDDDMHIMGKGYVGMDEILRLDKFSASPTTEGKEDLQSCHFSSGIAEPNVNMSMNQLSSMPQTTLSAPAEGCNGTGKPRVRARRGQATDPHSIAERLRREKIAERMKNLQELVPNSNKVDKASMLDEIIEYVKFLQLQVKVLSMSRLGAAGAVIPLLTDGQPEGHNSLSLSPSASLGIDFSPSADQIAFEQEVFKLLESDVTMAMQYLQSKGLCLMPIALAAAIPTVKASLSGTTSEDRKNNGYTNGLVSSSSSLTGIDNHPMSNDNSIATGTLSSKGMIVNGCNEVVKQEVLKNT</sequence>
<dbReference type="GO" id="GO:0000981">
    <property type="term" value="F:DNA-binding transcription factor activity, RNA polymerase II-specific"/>
    <property type="evidence" value="ECO:0007669"/>
    <property type="project" value="TreeGrafter"/>
</dbReference>
<gene>
    <name evidence="9" type="primary">LOC105136314</name>
</gene>
<dbReference type="InterPro" id="IPR045843">
    <property type="entry name" value="IND-like"/>
</dbReference>
<feature type="domain" description="BHLH" evidence="7">
    <location>
        <begin position="301"/>
        <end position="350"/>
    </location>
</feature>
<keyword evidence="8" id="KW-1185">Reference proteome</keyword>
<dbReference type="GeneID" id="105136314"/>
<dbReference type="GO" id="GO:0080147">
    <property type="term" value="P:root hair cell development"/>
    <property type="evidence" value="ECO:0007669"/>
    <property type="project" value="UniProtKB-ARBA"/>
</dbReference>
<protein>
    <submittedName>
        <fullName evidence="9">Transcription factor bHLH66-like</fullName>
    </submittedName>
</protein>
<evidence type="ECO:0000256" key="6">
    <source>
        <dbReference type="SAM" id="MobiDB-lite"/>
    </source>
</evidence>
<dbReference type="PROSITE" id="PS50888">
    <property type="entry name" value="BHLH"/>
    <property type="match status" value="1"/>
</dbReference>
<dbReference type="GO" id="GO:0000978">
    <property type="term" value="F:RNA polymerase II cis-regulatory region sequence-specific DNA binding"/>
    <property type="evidence" value="ECO:0007669"/>
    <property type="project" value="TreeGrafter"/>
</dbReference>
<keyword evidence="2" id="KW-0805">Transcription regulation</keyword>
<organism evidence="8 9">
    <name type="scientific">Populus euphratica</name>
    <name type="common">Euphrates poplar</name>
    <dbReference type="NCBI Taxonomy" id="75702"/>
    <lineage>
        <taxon>Eukaryota</taxon>
        <taxon>Viridiplantae</taxon>
        <taxon>Streptophyta</taxon>
        <taxon>Embryophyta</taxon>
        <taxon>Tracheophyta</taxon>
        <taxon>Spermatophyta</taxon>
        <taxon>Magnoliopsida</taxon>
        <taxon>eudicotyledons</taxon>
        <taxon>Gunneridae</taxon>
        <taxon>Pentapetalae</taxon>
        <taxon>rosids</taxon>
        <taxon>fabids</taxon>
        <taxon>Malpighiales</taxon>
        <taxon>Salicaceae</taxon>
        <taxon>Saliceae</taxon>
        <taxon>Populus</taxon>
    </lineage>
</organism>
<keyword evidence="4" id="KW-0804">Transcription</keyword>
<accession>A0AAJ6V156</accession>
<dbReference type="SMART" id="SM00353">
    <property type="entry name" value="HLH"/>
    <property type="match status" value="1"/>
</dbReference>
<dbReference type="SUPFAM" id="SSF47459">
    <property type="entry name" value="HLH, helix-loop-helix DNA-binding domain"/>
    <property type="match status" value="1"/>
</dbReference>
<reference evidence="9" key="1">
    <citation type="submission" date="2025-08" db="UniProtKB">
        <authorList>
            <consortium name="RefSeq"/>
        </authorList>
    </citation>
    <scope>IDENTIFICATION</scope>
</reference>
<evidence type="ECO:0000259" key="7">
    <source>
        <dbReference type="PROSITE" id="PS50888"/>
    </source>
</evidence>
<dbReference type="Pfam" id="PF00010">
    <property type="entry name" value="HLH"/>
    <property type="match status" value="1"/>
</dbReference>
<evidence type="ECO:0000256" key="3">
    <source>
        <dbReference type="ARBA" id="ARBA00023125"/>
    </source>
</evidence>
<comment type="subcellular location">
    <subcellularLocation>
        <location evidence="1">Nucleus</location>
    </subcellularLocation>
</comment>
<evidence type="ECO:0000256" key="5">
    <source>
        <dbReference type="ARBA" id="ARBA00023242"/>
    </source>
</evidence>
<dbReference type="RefSeq" id="XP_011039907.1">
    <property type="nucleotide sequence ID" value="XM_011041605.1"/>
</dbReference>
<keyword evidence="5" id="KW-0539">Nucleus</keyword>
<evidence type="ECO:0000256" key="2">
    <source>
        <dbReference type="ARBA" id="ARBA00023015"/>
    </source>
</evidence>
<evidence type="ECO:0000256" key="1">
    <source>
        <dbReference type="ARBA" id="ARBA00004123"/>
    </source>
</evidence>
<evidence type="ECO:0000313" key="8">
    <source>
        <dbReference type="Proteomes" id="UP000694918"/>
    </source>
</evidence>
<dbReference type="Proteomes" id="UP000694918">
    <property type="component" value="Unplaced"/>
</dbReference>
<proteinExistence type="predicted"/>
<dbReference type="KEGG" id="peu:105136314"/>
<dbReference type="InterPro" id="IPR036638">
    <property type="entry name" value="HLH_DNA-bd_sf"/>
</dbReference>
<dbReference type="GO" id="GO:0046983">
    <property type="term" value="F:protein dimerization activity"/>
    <property type="evidence" value="ECO:0007669"/>
    <property type="project" value="InterPro"/>
</dbReference>
<dbReference type="InterPro" id="IPR011598">
    <property type="entry name" value="bHLH_dom"/>
</dbReference>